<evidence type="ECO:0000313" key="6">
    <source>
        <dbReference type="Proteomes" id="UP000095282"/>
    </source>
</evidence>
<organism evidence="6 7">
    <name type="scientific">Caenorhabditis tropicalis</name>
    <dbReference type="NCBI Taxonomy" id="1561998"/>
    <lineage>
        <taxon>Eukaryota</taxon>
        <taxon>Metazoa</taxon>
        <taxon>Ecdysozoa</taxon>
        <taxon>Nematoda</taxon>
        <taxon>Chromadorea</taxon>
        <taxon>Rhabditida</taxon>
        <taxon>Rhabditina</taxon>
        <taxon>Rhabditomorpha</taxon>
        <taxon>Rhabditoidea</taxon>
        <taxon>Rhabditidae</taxon>
        <taxon>Peloderinae</taxon>
        <taxon>Caenorhabditis</taxon>
    </lineage>
</organism>
<name>A0A1I7UD13_9PELO</name>
<dbReference type="WBParaSite" id="Csp11.Scaffold629.g8104.t1">
    <property type="protein sequence ID" value="Csp11.Scaffold629.g8104.t1"/>
    <property type="gene ID" value="Csp11.Scaffold629.g8104"/>
</dbReference>
<evidence type="ECO:0000313" key="7">
    <source>
        <dbReference type="WBParaSite" id="Csp11.Scaffold629.g8104.t1"/>
    </source>
</evidence>
<dbReference type="Gene3D" id="1.10.565.10">
    <property type="entry name" value="Retinoid X Receptor"/>
    <property type="match status" value="1"/>
</dbReference>
<evidence type="ECO:0000259" key="5">
    <source>
        <dbReference type="Pfam" id="PF00104"/>
    </source>
</evidence>
<feature type="transmembrane region" description="Helical" evidence="4">
    <location>
        <begin position="329"/>
        <end position="348"/>
    </location>
</feature>
<keyword evidence="3" id="KW-0675">Receptor</keyword>
<dbReference type="SUPFAM" id="SSF48508">
    <property type="entry name" value="Nuclear receptor ligand-binding domain"/>
    <property type="match status" value="1"/>
</dbReference>
<keyword evidence="4" id="KW-0472">Membrane</keyword>
<keyword evidence="4" id="KW-0812">Transmembrane</keyword>
<reference evidence="7" key="1">
    <citation type="submission" date="2016-11" db="UniProtKB">
        <authorList>
            <consortium name="WormBaseParasite"/>
        </authorList>
    </citation>
    <scope>IDENTIFICATION</scope>
</reference>
<protein>
    <submittedName>
        <fullName evidence="7">NR LBD domain-containing protein</fullName>
    </submittedName>
</protein>
<accession>A0A1I7UD13</accession>
<evidence type="ECO:0000256" key="3">
    <source>
        <dbReference type="ARBA" id="ARBA00023170"/>
    </source>
</evidence>
<dbReference type="Pfam" id="PF00104">
    <property type="entry name" value="Hormone_recep"/>
    <property type="match status" value="1"/>
</dbReference>
<keyword evidence="1" id="KW-0805">Transcription regulation</keyword>
<feature type="domain" description="NR LBD" evidence="5">
    <location>
        <begin position="63"/>
        <end position="217"/>
    </location>
</feature>
<feature type="transmembrane region" description="Helical" evidence="4">
    <location>
        <begin position="299"/>
        <end position="317"/>
    </location>
</feature>
<dbReference type="Proteomes" id="UP000095282">
    <property type="component" value="Unplaced"/>
</dbReference>
<evidence type="ECO:0000256" key="4">
    <source>
        <dbReference type="SAM" id="Phobius"/>
    </source>
</evidence>
<proteinExistence type="predicted"/>
<dbReference type="InterPro" id="IPR035500">
    <property type="entry name" value="NHR-like_dom_sf"/>
</dbReference>
<evidence type="ECO:0000256" key="2">
    <source>
        <dbReference type="ARBA" id="ARBA00023163"/>
    </source>
</evidence>
<keyword evidence="4" id="KW-1133">Transmembrane helix</keyword>
<evidence type="ECO:0000256" key="1">
    <source>
        <dbReference type="ARBA" id="ARBA00023015"/>
    </source>
</evidence>
<keyword evidence="2" id="KW-0804">Transcription</keyword>
<keyword evidence="6" id="KW-1185">Reference proteome</keyword>
<dbReference type="InterPro" id="IPR000536">
    <property type="entry name" value="Nucl_hrmn_rcpt_lig-bd"/>
</dbReference>
<dbReference type="AlphaFoldDB" id="A0A1I7UD13"/>
<sequence length="364" mass="41211">MELVTLCDLSKLAILHETLQKVLDVSCQTEEEIIKKEEGVLREITAADCKQMESLERIAFNSFVTSFDRFNELPELDKETLIKQYRTSMMALNRLLEGSKYERECSEKKLVVRRRFYTKMKLKPHEETSENSVAREEIHKKRVDSVWEVVNGVIEANVTSEEIAALHLMLFWESSSDPSETSLSKSGQKILKERQKAITMSLEKYHESKGINANRKEVIKKLKISIGTLVHQITDDFRLGNRKTFESSFINSIDFGLDETFSKRSDDENLPVVALPVAPAAPDFSHVTLFGRKVNTARLGTFLSGIAIVVGAVSTFASVDKDHVTTEFVILFVFSLVVGILMAVLPFAPHAILCLRRFVGDWFG</sequence>